<feature type="signal peptide" evidence="1">
    <location>
        <begin position="1"/>
        <end position="20"/>
    </location>
</feature>
<gene>
    <name evidence="2" type="ORF">F0M16_07855</name>
</gene>
<reference evidence="2 3" key="1">
    <citation type="submission" date="2019-09" db="EMBL/GenBank/DDBJ databases">
        <authorList>
            <person name="Kritzky A."/>
            <person name="Schelkanova E.Y."/>
            <person name="Alkhova Z.V."/>
            <person name="Smirnova N.I."/>
        </authorList>
    </citation>
    <scope>NUCLEOTIDE SEQUENCE [LARGE SCALE GENOMIC DNA]</scope>
    <source>
        <strain evidence="2 3">M1526</strain>
    </source>
</reference>
<dbReference type="AlphaFoldDB" id="A0A5B1C6A0"/>
<name>A0A5B1C6A0_VIBCL</name>
<evidence type="ECO:0000313" key="3">
    <source>
        <dbReference type="Proteomes" id="UP000323225"/>
    </source>
</evidence>
<protein>
    <submittedName>
        <fullName evidence="2">Uncharacterized protein</fullName>
    </submittedName>
</protein>
<feature type="chain" id="PRO_5030504159" evidence="1">
    <location>
        <begin position="21"/>
        <end position="152"/>
    </location>
</feature>
<comment type="caution">
    <text evidence="2">The sequence shown here is derived from an EMBL/GenBank/DDBJ whole genome shotgun (WGS) entry which is preliminary data.</text>
</comment>
<organism evidence="2 3">
    <name type="scientific">Vibrio cholerae</name>
    <dbReference type="NCBI Taxonomy" id="666"/>
    <lineage>
        <taxon>Bacteria</taxon>
        <taxon>Pseudomonadati</taxon>
        <taxon>Pseudomonadota</taxon>
        <taxon>Gammaproteobacteria</taxon>
        <taxon>Vibrionales</taxon>
        <taxon>Vibrionaceae</taxon>
        <taxon>Vibrio</taxon>
    </lineage>
</organism>
<evidence type="ECO:0000313" key="2">
    <source>
        <dbReference type="EMBL" id="KAA1255123.1"/>
    </source>
</evidence>
<keyword evidence="1" id="KW-0732">Signal</keyword>
<dbReference type="EMBL" id="VUAA01000007">
    <property type="protein sequence ID" value="KAA1255123.1"/>
    <property type="molecule type" value="Genomic_DNA"/>
</dbReference>
<evidence type="ECO:0000256" key="1">
    <source>
        <dbReference type="SAM" id="SignalP"/>
    </source>
</evidence>
<sequence length="152" mass="16911">MKIKLLILSLGAALSVNSYASDFFTVNTGSPEVKVAESHAEPVKVESETQSEVIDDHNGINIEQQSDFIRNAVAKKQMSLYNFATNKEETFMFEEIDNDVDYARKFIPPSEDVIAMFDYFVEEGASPGTALLLTYKKLDEAIQSLNDSSANK</sequence>
<accession>A0A5B1C6A0</accession>
<dbReference type="Proteomes" id="UP000323225">
    <property type="component" value="Unassembled WGS sequence"/>
</dbReference>
<proteinExistence type="predicted"/>